<gene>
    <name evidence="10" type="ORF">CBW65_04730</name>
</gene>
<evidence type="ECO:0000259" key="9">
    <source>
        <dbReference type="Pfam" id="PF25198"/>
    </source>
</evidence>
<accession>A0A1Y0IIX7</accession>
<organism evidence="10 11">
    <name type="scientific">Tumebacillus avium</name>
    <dbReference type="NCBI Taxonomy" id="1903704"/>
    <lineage>
        <taxon>Bacteria</taxon>
        <taxon>Bacillati</taxon>
        <taxon>Bacillota</taxon>
        <taxon>Bacilli</taxon>
        <taxon>Bacillales</taxon>
        <taxon>Alicyclobacillaceae</taxon>
        <taxon>Tumebacillus</taxon>
    </lineage>
</organism>
<feature type="domain" description="Spore germination protein N-terminal" evidence="9">
    <location>
        <begin position="25"/>
        <end position="195"/>
    </location>
</feature>
<evidence type="ECO:0000256" key="1">
    <source>
        <dbReference type="ARBA" id="ARBA00004635"/>
    </source>
</evidence>
<keyword evidence="7" id="KW-0449">Lipoprotein</keyword>
<evidence type="ECO:0000313" key="10">
    <source>
        <dbReference type="EMBL" id="ARU60452.1"/>
    </source>
</evidence>
<dbReference type="EMBL" id="CP021434">
    <property type="protein sequence ID" value="ARU60452.1"/>
    <property type="molecule type" value="Genomic_DNA"/>
</dbReference>
<dbReference type="InterPro" id="IPR038501">
    <property type="entry name" value="Spore_GerAC_C_sf"/>
</dbReference>
<dbReference type="Pfam" id="PF25198">
    <property type="entry name" value="Spore_GerAC_N"/>
    <property type="match status" value="1"/>
</dbReference>
<keyword evidence="4" id="KW-0732">Signal</keyword>
<evidence type="ECO:0000256" key="5">
    <source>
        <dbReference type="ARBA" id="ARBA00023136"/>
    </source>
</evidence>
<keyword evidence="6" id="KW-0564">Palmitate</keyword>
<dbReference type="GO" id="GO:0016020">
    <property type="term" value="C:membrane"/>
    <property type="evidence" value="ECO:0007669"/>
    <property type="project" value="UniProtKB-SubCell"/>
</dbReference>
<dbReference type="PANTHER" id="PTHR35789">
    <property type="entry name" value="SPORE GERMINATION PROTEIN B3"/>
    <property type="match status" value="1"/>
</dbReference>
<comment type="similarity">
    <text evidence="2">Belongs to the GerABKC lipoprotein family.</text>
</comment>
<dbReference type="KEGG" id="tum:CBW65_04730"/>
<comment type="subcellular location">
    <subcellularLocation>
        <location evidence="1">Membrane</location>
        <topology evidence="1">Lipid-anchor</topology>
    </subcellularLocation>
</comment>
<keyword evidence="3" id="KW-0309">Germination</keyword>
<proteinExistence type="inferred from homology"/>
<dbReference type="GO" id="GO:0009847">
    <property type="term" value="P:spore germination"/>
    <property type="evidence" value="ECO:0007669"/>
    <property type="project" value="InterPro"/>
</dbReference>
<evidence type="ECO:0000256" key="6">
    <source>
        <dbReference type="ARBA" id="ARBA00023139"/>
    </source>
</evidence>
<dbReference type="InterPro" id="IPR046953">
    <property type="entry name" value="Spore_GerAC-like_C"/>
</dbReference>
<dbReference type="Gene3D" id="3.30.300.210">
    <property type="entry name" value="Nutrient germinant receptor protein C, domain 3"/>
    <property type="match status" value="1"/>
</dbReference>
<protein>
    <submittedName>
        <fullName evidence="10">Uncharacterized protein</fullName>
    </submittedName>
</protein>
<dbReference type="InterPro" id="IPR008844">
    <property type="entry name" value="Spore_GerAC-like"/>
</dbReference>
<sequence>MTTHIFRHLALLLVLAGVLSGCGSRMEIEERAFVVVMGLDQAEGNDVSITYQIANPQVGSSDQANQSQEPASDIITFTAPDFLTGRDLANASIPRKLSFSHTKVLIIGEKLAKSEKFFSIIGATLREREMRREMNILVSREPAAEFIRSNSPKLETRPHKFFDFMVDRWQDTGLVPLSTVNRFFQRTESKNGLFLAIYCTTREYRHPEKGQEDEYLPGEIDEKGGNVTQMIGSAVFKNGKMIGALNGEETRFSLVMRSKSKADEMLVTYKDPLHPNYRIAARLLHPGRTHIKVDVKGERPVVKVTVPVNVDIMSIPSFENYSENFSKQELLRASLEHQLETKSRKLVKKMQTKYKGDPFMWELSARPRFLTLAEFQQYHWMERFPEANVTVDFQVKLREFGKQLRPPLKP</sequence>
<evidence type="ECO:0000256" key="3">
    <source>
        <dbReference type="ARBA" id="ARBA00022544"/>
    </source>
</evidence>
<feature type="domain" description="Spore germination GerAC-like C-terminal" evidence="8">
    <location>
        <begin position="232"/>
        <end position="401"/>
    </location>
</feature>
<name>A0A1Y0IIX7_9BACL</name>
<keyword evidence="11" id="KW-1185">Reference proteome</keyword>
<reference evidence="11" key="1">
    <citation type="submission" date="2017-05" db="EMBL/GenBank/DDBJ databases">
        <authorList>
            <person name="Sung H."/>
        </authorList>
    </citation>
    <scope>NUCLEOTIDE SEQUENCE [LARGE SCALE GENOMIC DNA]</scope>
    <source>
        <strain evidence="11">AR23208</strain>
    </source>
</reference>
<evidence type="ECO:0000256" key="4">
    <source>
        <dbReference type="ARBA" id="ARBA00022729"/>
    </source>
</evidence>
<dbReference type="InterPro" id="IPR057336">
    <property type="entry name" value="GerAC_N"/>
</dbReference>
<evidence type="ECO:0000313" key="11">
    <source>
        <dbReference type="Proteomes" id="UP000195437"/>
    </source>
</evidence>
<dbReference type="RefSeq" id="WP_087455845.1">
    <property type="nucleotide sequence ID" value="NZ_CP021434.1"/>
</dbReference>
<dbReference type="AlphaFoldDB" id="A0A1Y0IIX7"/>
<evidence type="ECO:0000256" key="7">
    <source>
        <dbReference type="ARBA" id="ARBA00023288"/>
    </source>
</evidence>
<keyword evidence="5" id="KW-0472">Membrane</keyword>
<dbReference type="Gene3D" id="6.20.190.10">
    <property type="entry name" value="Nutrient germinant receptor protein C, domain 1"/>
    <property type="match status" value="1"/>
</dbReference>
<dbReference type="PROSITE" id="PS51257">
    <property type="entry name" value="PROKAR_LIPOPROTEIN"/>
    <property type="match status" value="1"/>
</dbReference>
<dbReference type="PANTHER" id="PTHR35789:SF1">
    <property type="entry name" value="SPORE GERMINATION PROTEIN B3"/>
    <property type="match status" value="1"/>
</dbReference>
<dbReference type="OrthoDB" id="9816067at2"/>
<dbReference type="NCBIfam" id="TIGR02887">
    <property type="entry name" value="spore_ger_x_C"/>
    <property type="match status" value="1"/>
</dbReference>
<dbReference type="Pfam" id="PF05504">
    <property type="entry name" value="Spore_GerAC"/>
    <property type="match status" value="1"/>
</dbReference>
<evidence type="ECO:0000256" key="2">
    <source>
        <dbReference type="ARBA" id="ARBA00007886"/>
    </source>
</evidence>
<dbReference type="Proteomes" id="UP000195437">
    <property type="component" value="Chromosome"/>
</dbReference>
<evidence type="ECO:0000259" key="8">
    <source>
        <dbReference type="Pfam" id="PF05504"/>
    </source>
</evidence>